<proteinExistence type="predicted"/>
<dbReference type="AlphaFoldDB" id="A0A8T4HBG1"/>
<dbReference type="Pfam" id="PF18939">
    <property type="entry name" value="DUF5686"/>
    <property type="match status" value="1"/>
</dbReference>
<keyword evidence="1" id="KW-0121">Carboxypeptidase</keyword>
<dbReference type="SUPFAM" id="SSF49464">
    <property type="entry name" value="Carboxypeptidase regulatory domain-like"/>
    <property type="match status" value="1"/>
</dbReference>
<protein>
    <submittedName>
        <fullName evidence="1">Carboxypeptidase-like regulatory domain-containing protein</fullName>
    </submittedName>
</protein>
<dbReference type="Gene3D" id="2.60.40.1120">
    <property type="entry name" value="Carboxypeptidase-like, regulatory domain"/>
    <property type="match status" value="1"/>
</dbReference>
<keyword evidence="1" id="KW-0645">Protease</keyword>
<organism evidence="1 2">
    <name type="scientific">Rhinopithecimicrobium faecis</name>
    <dbReference type="NCBI Taxonomy" id="2820698"/>
    <lineage>
        <taxon>Bacteria</taxon>
        <taxon>Pseudomonadati</taxon>
        <taxon>Bacteroidota</taxon>
        <taxon>Sphingobacteriia</taxon>
        <taxon>Sphingobacteriales</taxon>
        <taxon>Sphingobacteriaceae</taxon>
        <taxon>Rhinopithecimicrobium</taxon>
    </lineage>
</organism>
<dbReference type="Pfam" id="PF13715">
    <property type="entry name" value="CarbopepD_reg_2"/>
    <property type="match status" value="1"/>
</dbReference>
<dbReference type="InterPro" id="IPR008969">
    <property type="entry name" value="CarboxyPept-like_regulatory"/>
</dbReference>
<accession>A0A8T4HBG1</accession>
<sequence length="838" mass="96422">MNWKYWICFIVLLGLGISFSNAQRIIKGQVKSMHTNLAVPRATIYSIPSGGGTSTDNQGKFQFTIPPSSSAIQVKALGYYTQEVPLDSLQQDTLHIQLQVANSLLEEVVISKKGKYNNDNPAVDLIREVIAHKKQNQLSGQQQIQFEEYEKIQFGLVNPPKKASKFMGNMDFYFKNLDTVSIPGKALLPFYLEENIAQVYSQTSPSRYKKRIQAHKKTEYNPRFINNDNIQAFINAQLQPIDLYQPSLYLLRKLFVSPIADNAPLFYQYYITDTLHTPEGDFISLNIQPKNPYDLLFTGSLQISMDGRYAVRQAELVVSDKANLNFVNDVFITLQYQPNEEGIMELQRTEFGVILGGSSADSFYGRKVQSFSKYERQDSISEEVFKGEPVERAFVEKQGLDYWTLNRPEKLNTFEERAYNNVDSLNNLKSFKALLTVGYLIAKSYYNAGPIEIGPWEYSYSFNNMEGNRFRIGGRTTRQLSEYMLYEGYLAYGARDKKVKYYLSGAFSLNGKPISTYPAHYLKATIQQDVMEPGRGISYLKGDGFFQSFRSNKPTKWLYNTAYRLQHLVEFGDHISLSTTVTHHERRTAGDLLFVNAAGEALNQEIITSDLELELRWAPKEQFYFRNLERNTIVGKQPIFKLQYNHGFKGVWKSNYRYDKVQASVFKRLFLAQLGLADASLTVGKIFGQLPYPLLEMPNIVNKGDVHVIDFAKINSMEFAADSYLKFALDHRVNGFLFNKIPWVRKFKLREIWGVYAFYGQLSAKNNPLLQPNLTQFDLNDAGLSRTRIMRNTPYVEGYAGIDNIFKLFRLEYVKRLSYLNYADIPKDSFRFSLHIHF</sequence>
<reference evidence="1" key="1">
    <citation type="submission" date="2021-03" db="EMBL/GenBank/DDBJ databases">
        <authorList>
            <person name="Lu T."/>
            <person name="Wang Q."/>
            <person name="Han X."/>
        </authorList>
    </citation>
    <scope>NUCLEOTIDE SEQUENCE</scope>
    <source>
        <strain evidence="1">WQ 2009</strain>
    </source>
</reference>
<dbReference type="InterPro" id="IPR043741">
    <property type="entry name" value="DUF5686"/>
</dbReference>
<gene>
    <name evidence="1" type="ORF">J5U18_07855</name>
</gene>
<comment type="caution">
    <text evidence="1">The sequence shown here is derived from an EMBL/GenBank/DDBJ whole genome shotgun (WGS) entry which is preliminary data.</text>
</comment>
<keyword evidence="2" id="KW-1185">Reference proteome</keyword>
<evidence type="ECO:0000313" key="2">
    <source>
        <dbReference type="Proteomes" id="UP000679691"/>
    </source>
</evidence>
<dbReference type="EMBL" id="JAGKSB010000007">
    <property type="protein sequence ID" value="MBP3943476.1"/>
    <property type="molecule type" value="Genomic_DNA"/>
</dbReference>
<dbReference type="GO" id="GO:0004180">
    <property type="term" value="F:carboxypeptidase activity"/>
    <property type="evidence" value="ECO:0007669"/>
    <property type="project" value="UniProtKB-KW"/>
</dbReference>
<dbReference type="Proteomes" id="UP000679691">
    <property type="component" value="Unassembled WGS sequence"/>
</dbReference>
<evidence type="ECO:0000313" key="1">
    <source>
        <dbReference type="EMBL" id="MBP3943476.1"/>
    </source>
</evidence>
<dbReference type="RefSeq" id="WP_353546968.1">
    <property type="nucleotide sequence ID" value="NZ_JAGKSB010000007.1"/>
</dbReference>
<keyword evidence="1" id="KW-0378">Hydrolase</keyword>
<name>A0A8T4HBG1_9SPHI</name>